<dbReference type="PANTHER" id="PTHR44229:SF4">
    <property type="entry name" value="15-HYDROXYPROSTAGLANDIN DEHYDROGENASE [NAD(+)]"/>
    <property type="match status" value="1"/>
</dbReference>
<protein>
    <recommendedName>
        <fullName evidence="6">NAD(P)-binding protein</fullName>
    </recommendedName>
</protein>
<organism evidence="4 5">
    <name type="scientific">Pseudocercospora eumusae</name>
    <dbReference type="NCBI Taxonomy" id="321146"/>
    <lineage>
        <taxon>Eukaryota</taxon>
        <taxon>Fungi</taxon>
        <taxon>Dikarya</taxon>
        <taxon>Ascomycota</taxon>
        <taxon>Pezizomycotina</taxon>
        <taxon>Dothideomycetes</taxon>
        <taxon>Dothideomycetidae</taxon>
        <taxon>Mycosphaerellales</taxon>
        <taxon>Mycosphaerellaceae</taxon>
        <taxon>Pseudocercospora</taxon>
    </lineage>
</organism>
<keyword evidence="2" id="KW-0521">NADP</keyword>
<dbReference type="GO" id="GO:0005737">
    <property type="term" value="C:cytoplasm"/>
    <property type="evidence" value="ECO:0007669"/>
    <property type="project" value="TreeGrafter"/>
</dbReference>
<reference evidence="4 5" key="1">
    <citation type="submission" date="2015-07" db="EMBL/GenBank/DDBJ databases">
        <title>Comparative genomics of the Sigatoka disease complex on banana suggests a link between parallel evolutionary changes in Pseudocercospora fijiensis and Pseudocercospora eumusae and increased virulence on the banana host.</title>
        <authorList>
            <person name="Chang T.-C."/>
            <person name="Salvucci A."/>
            <person name="Crous P.W."/>
            <person name="Stergiopoulos I."/>
        </authorList>
    </citation>
    <scope>NUCLEOTIDE SEQUENCE [LARGE SCALE GENOMIC DNA]</scope>
    <source>
        <strain evidence="4 5">CBS 114824</strain>
    </source>
</reference>
<keyword evidence="5" id="KW-1185">Reference proteome</keyword>
<dbReference type="GO" id="GO:0016616">
    <property type="term" value="F:oxidoreductase activity, acting on the CH-OH group of donors, NAD or NADP as acceptor"/>
    <property type="evidence" value="ECO:0007669"/>
    <property type="project" value="TreeGrafter"/>
</dbReference>
<evidence type="ECO:0008006" key="6">
    <source>
        <dbReference type="Google" id="ProtNLM"/>
    </source>
</evidence>
<proteinExistence type="inferred from homology"/>
<dbReference type="PANTHER" id="PTHR44229">
    <property type="entry name" value="15-HYDROXYPROSTAGLANDIN DEHYDROGENASE [NAD(+)]"/>
    <property type="match status" value="1"/>
</dbReference>
<dbReference type="PROSITE" id="PS00061">
    <property type="entry name" value="ADH_SHORT"/>
    <property type="match status" value="1"/>
</dbReference>
<dbReference type="PRINTS" id="PR00081">
    <property type="entry name" value="GDHRDH"/>
</dbReference>
<dbReference type="Gene3D" id="3.40.50.720">
    <property type="entry name" value="NAD(P)-binding Rossmann-like Domain"/>
    <property type="match status" value="1"/>
</dbReference>
<dbReference type="Proteomes" id="UP000070133">
    <property type="component" value="Unassembled WGS sequence"/>
</dbReference>
<accession>A0A139H7W4</accession>
<dbReference type="STRING" id="321146.A0A139H7W4"/>
<dbReference type="Pfam" id="PF00106">
    <property type="entry name" value="adh_short"/>
    <property type="match status" value="1"/>
</dbReference>
<evidence type="ECO:0000256" key="2">
    <source>
        <dbReference type="ARBA" id="ARBA00022857"/>
    </source>
</evidence>
<dbReference type="InterPro" id="IPR020904">
    <property type="entry name" value="Sc_DH/Rdtase_CS"/>
</dbReference>
<dbReference type="AlphaFoldDB" id="A0A139H7W4"/>
<dbReference type="EMBL" id="LFZN01000111">
    <property type="protein sequence ID" value="KXS98512.1"/>
    <property type="molecule type" value="Genomic_DNA"/>
</dbReference>
<comment type="caution">
    <text evidence="4">The sequence shown here is derived from an EMBL/GenBank/DDBJ whole genome shotgun (WGS) entry which is preliminary data.</text>
</comment>
<evidence type="ECO:0000256" key="1">
    <source>
        <dbReference type="ARBA" id="ARBA00006484"/>
    </source>
</evidence>
<dbReference type="OrthoDB" id="5296at2759"/>
<dbReference type="SUPFAM" id="SSF51735">
    <property type="entry name" value="NAD(P)-binding Rossmann-fold domains"/>
    <property type="match status" value="1"/>
</dbReference>
<comment type="similarity">
    <text evidence="1">Belongs to the short-chain dehydrogenases/reductases (SDR) family.</text>
</comment>
<dbReference type="InterPro" id="IPR002347">
    <property type="entry name" value="SDR_fam"/>
</dbReference>
<keyword evidence="3" id="KW-0560">Oxidoreductase</keyword>
<dbReference type="InterPro" id="IPR036291">
    <property type="entry name" value="NAD(P)-bd_dom_sf"/>
</dbReference>
<gene>
    <name evidence="4" type="ORF">AC578_5527</name>
</gene>
<sequence length="297" mass="33063">MVVGHFPLQNKTCIITGGGSGINLAFVKLAVETHNCRCLIADLKLTPEAEILYQKHPNLIAFTHCDVTKWSDLTSLPEKLKLLFRDPNLVAEIWIAGAGIFDGSSFAYDDSVQDQDSYRAIRINAEHPIKLTRIAMRSALGANRPAVVLIVSSFAGVCGQYASAVYCASKHAVVGFTKSMMQADRDEDFKVVCILPGMVSTPLWTGKEARREFEQFAYSEEQCLSPDEVAEGMREMIESEEWEGGSLMGIERGGGGLRQRLESRQAIEIHGKEMEEWAENAYEPIRSVFRRERGVKL</sequence>
<name>A0A139H7W4_9PEZI</name>
<evidence type="ECO:0000256" key="3">
    <source>
        <dbReference type="ARBA" id="ARBA00023002"/>
    </source>
</evidence>
<evidence type="ECO:0000313" key="5">
    <source>
        <dbReference type="Proteomes" id="UP000070133"/>
    </source>
</evidence>
<evidence type="ECO:0000313" key="4">
    <source>
        <dbReference type="EMBL" id="KXS98512.1"/>
    </source>
</evidence>